<proteinExistence type="predicted"/>
<accession>A0A9P0AIW9</accession>
<keyword evidence="2" id="KW-1185">Reference proteome</keyword>
<protein>
    <submittedName>
        <fullName evidence="1">Uncharacterized protein</fullName>
    </submittedName>
</protein>
<name>A0A9P0AIW9_BEMTA</name>
<evidence type="ECO:0000313" key="2">
    <source>
        <dbReference type="Proteomes" id="UP001152759"/>
    </source>
</evidence>
<sequence>MPSCACLYLVSLSGAKQVVLKDVKMELAGKYRCEVSADAPSFHTVMVSAHMHVVGEFSVPPGFPIPTFFTFLRSIPIRAPFYVKRFGAPTIPKVVALYSNDFHNASFSSRKNVTTFQCCQISFRKLHFNQKSIGHF</sequence>
<evidence type="ECO:0000313" key="1">
    <source>
        <dbReference type="EMBL" id="CAH0392752.1"/>
    </source>
</evidence>
<dbReference type="EMBL" id="OU963868">
    <property type="protein sequence ID" value="CAH0392752.1"/>
    <property type="molecule type" value="Genomic_DNA"/>
</dbReference>
<reference evidence="1" key="1">
    <citation type="submission" date="2021-12" db="EMBL/GenBank/DDBJ databases">
        <authorList>
            <person name="King R."/>
        </authorList>
    </citation>
    <scope>NUCLEOTIDE SEQUENCE</scope>
</reference>
<dbReference type="AlphaFoldDB" id="A0A9P0AIW9"/>
<dbReference type="PANTHER" id="PTHR21261">
    <property type="entry name" value="BEAT PROTEIN"/>
    <property type="match status" value="1"/>
</dbReference>
<dbReference type="PANTHER" id="PTHR21261:SF15">
    <property type="entry name" value="BEATEN PATH IIIA, ISOFORM D-RELATED"/>
    <property type="match status" value="1"/>
</dbReference>
<organism evidence="1 2">
    <name type="scientific">Bemisia tabaci</name>
    <name type="common">Sweetpotato whitefly</name>
    <name type="synonym">Aleurodes tabaci</name>
    <dbReference type="NCBI Taxonomy" id="7038"/>
    <lineage>
        <taxon>Eukaryota</taxon>
        <taxon>Metazoa</taxon>
        <taxon>Ecdysozoa</taxon>
        <taxon>Arthropoda</taxon>
        <taxon>Hexapoda</taxon>
        <taxon>Insecta</taxon>
        <taxon>Pterygota</taxon>
        <taxon>Neoptera</taxon>
        <taxon>Paraneoptera</taxon>
        <taxon>Hemiptera</taxon>
        <taxon>Sternorrhyncha</taxon>
        <taxon>Aleyrodoidea</taxon>
        <taxon>Aleyrodidae</taxon>
        <taxon>Aleyrodinae</taxon>
        <taxon>Bemisia</taxon>
    </lineage>
</organism>
<dbReference type="Proteomes" id="UP001152759">
    <property type="component" value="Chromosome 7"/>
</dbReference>
<gene>
    <name evidence="1" type="ORF">BEMITA_LOCUS11227</name>
</gene>